<dbReference type="SUPFAM" id="SSF53098">
    <property type="entry name" value="Ribonuclease H-like"/>
    <property type="match status" value="1"/>
</dbReference>
<feature type="domain" description="Reverse transcriptase" evidence="2">
    <location>
        <begin position="1"/>
        <end position="165"/>
    </location>
</feature>
<dbReference type="InterPro" id="IPR043502">
    <property type="entry name" value="DNA/RNA_pol_sf"/>
</dbReference>
<dbReference type="InterPro" id="IPR050951">
    <property type="entry name" value="Retrovirus_Pol_polyprotein"/>
</dbReference>
<comment type="caution">
    <text evidence="4">The sequence shown here is derived from an EMBL/GenBank/DDBJ whole genome shotgun (WGS) entry which is preliminary data.</text>
</comment>
<protein>
    <submittedName>
        <fullName evidence="4">Retroelement</fullName>
    </submittedName>
</protein>
<dbReference type="CDD" id="cd01647">
    <property type="entry name" value="RT_LTR"/>
    <property type="match status" value="1"/>
</dbReference>
<evidence type="ECO:0000259" key="2">
    <source>
        <dbReference type="PROSITE" id="PS50878"/>
    </source>
</evidence>
<dbReference type="InterPro" id="IPR012337">
    <property type="entry name" value="RNaseH-like_sf"/>
</dbReference>
<dbReference type="GO" id="GO:0003824">
    <property type="term" value="F:catalytic activity"/>
    <property type="evidence" value="ECO:0007669"/>
    <property type="project" value="UniProtKB-KW"/>
</dbReference>
<evidence type="ECO:0000256" key="1">
    <source>
        <dbReference type="ARBA" id="ARBA00023268"/>
    </source>
</evidence>
<evidence type="ECO:0000259" key="3">
    <source>
        <dbReference type="PROSITE" id="PS50994"/>
    </source>
</evidence>
<dbReference type="InterPro" id="IPR041577">
    <property type="entry name" value="RT_RNaseH_2"/>
</dbReference>
<dbReference type="InterPro" id="IPR036397">
    <property type="entry name" value="RNaseH_sf"/>
</dbReference>
<accession>A0A2P4YCT2</accession>
<dbReference type="GO" id="GO:0015074">
    <property type="term" value="P:DNA integration"/>
    <property type="evidence" value="ECO:0007669"/>
    <property type="project" value="InterPro"/>
</dbReference>
<dbReference type="FunFam" id="1.10.340.70:FF:000001">
    <property type="entry name" value="Retrovirus-related Pol polyprotein from transposon gypsy-like Protein"/>
    <property type="match status" value="1"/>
</dbReference>
<dbReference type="InterPro" id="IPR000477">
    <property type="entry name" value="RT_dom"/>
</dbReference>
<feature type="domain" description="Integrase catalytic" evidence="3">
    <location>
        <begin position="457"/>
        <end position="614"/>
    </location>
</feature>
<dbReference type="Gene3D" id="1.10.340.70">
    <property type="match status" value="1"/>
</dbReference>
<organism evidence="4 5">
    <name type="scientific">Phytophthora palmivora</name>
    <dbReference type="NCBI Taxonomy" id="4796"/>
    <lineage>
        <taxon>Eukaryota</taxon>
        <taxon>Sar</taxon>
        <taxon>Stramenopiles</taxon>
        <taxon>Oomycota</taxon>
        <taxon>Peronosporomycetes</taxon>
        <taxon>Peronosporales</taxon>
        <taxon>Peronosporaceae</taxon>
        <taxon>Phytophthora</taxon>
    </lineage>
</organism>
<dbReference type="Pfam" id="PF17919">
    <property type="entry name" value="RT_RNaseH_2"/>
    <property type="match status" value="1"/>
</dbReference>
<dbReference type="InterPro" id="IPR001584">
    <property type="entry name" value="Integrase_cat-core"/>
</dbReference>
<dbReference type="PANTHER" id="PTHR37984:SF5">
    <property type="entry name" value="PROTEIN NYNRIN-LIKE"/>
    <property type="match status" value="1"/>
</dbReference>
<evidence type="ECO:0000313" key="5">
    <source>
        <dbReference type="Proteomes" id="UP000237271"/>
    </source>
</evidence>
<dbReference type="InterPro" id="IPR043128">
    <property type="entry name" value="Rev_trsase/Diguanyl_cyclase"/>
</dbReference>
<proteinExistence type="predicted"/>
<dbReference type="Gene3D" id="3.30.70.270">
    <property type="match status" value="2"/>
</dbReference>
<sequence>MSGCTLYSALDLVDGYYQILMRESDIPLTVVSTPSGMLWEWLVMPQGLSNAPATFNRLVTQLFRPLPTFPQTYLDDIFVHSRAEGGQKAMEVHLKHPCRAVEVMGANKLYANIDKCVFAAEEINVLDCFVSRVGVRADPGKVKAIAAWPTPRSQKDLRKWLGLANYLHKYSAGYAEQARPLSDLLKKDPDWVWERQHQDAFDSIKASLQQAPVLSLPDENKSFSIASDYAIGCALLQKDDEGHELQAAKAAERNYPVYDKGLLAMKYALVKFRVHLLGYASLRTATNSPHLSQRMVRWEYKPGKLNVLADALSRRPDYELAHGSRVTTDLYDRIRLTYQGDENYTPLVQFLSDGKDARVDRLSPRQRAQLHRYELADGLLHYRVDPRDPPRVVVPNDEDLKYDILLEVHDAPMSGHLDREKTYQAVSRTFWWIRMYKWVAHYVKTCETCPRVKPSGHASAPLQSLPVPADCWKSMSWPMTRATPVYWFFVCRLSKMVHLAPVRDKVTGKQAAQLFLDSVFRYHGLPETIVSDRDPSFTGAFWDTQFQLRRTKLTMSIVGHPQTDGQTERVNRVLEDTFRSICAEAPRSWSDQLPMVEFALNNAVHASTDLPRSI</sequence>
<dbReference type="Gene3D" id="3.10.10.10">
    <property type="entry name" value="HIV Type 1 Reverse Transcriptase, subunit A, domain 1"/>
    <property type="match status" value="1"/>
</dbReference>
<dbReference type="Proteomes" id="UP000237271">
    <property type="component" value="Unassembled WGS sequence"/>
</dbReference>
<name>A0A2P4YCT2_9STRA</name>
<dbReference type="AlphaFoldDB" id="A0A2P4YCT2"/>
<dbReference type="Pfam" id="PF17921">
    <property type="entry name" value="Integrase_H2C2"/>
    <property type="match status" value="1"/>
</dbReference>
<dbReference type="EMBL" id="NCKW01003725">
    <property type="protein sequence ID" value="POM75622.1"/>
    <property type="molecule type" value="Genomic_DNA"/>
</dbReference>
<keyword evidence="5" id="KW-1185">Reference proteome</keyword>
<dbReference type="CDD" id="cd09274">
    <property type="entry name" value="RNase_HI_RT_Ty3"/>
    <property type="match status" value="1"/>
</dbReference>
<keyword evidence="1" id="KW-0511">Multifunctional enzyme</keyword>
<dbReference type="Pfam" id="PF00078">
    <property type="entry name" value="RVT_1"/>
    <property type="match status" value="1"/>
</dbReference>
<dbReference type="SUPFAM" id="SSF56672">
    <property type="entry name" value="DNA/RNA polymerases"/>
    <property type="match status" value="1"/>
</dbReference>
<dbReference type="Gene3D" id="3.30.420.10">
    <property type="entry name" value="Ribonuclease H-like superfamily/Ribonuclease H"/>
    <property type="match status" value="1"/>
</dbReference>
<dbReference type="PROSITE" id="PS50994">
    <property type="entry name" value="INTEGRASE"/>
    <property type="match status" value="1"/>
</dbReference>
<evidence type="ECO:0000313" key="4">
    <source>
        <dbReference type="EMBL" id="POM75622.1"/>
    </source>
</evidence>
<dbReference type="FunFam" id="3.30.70.270:FF:000063">
    <property type="entry name" value="Zinc knuckle domaincontaining protein"/>
    <property type="match status" value="1"/>
</dbReference>
<dbReference type="InterPro" id="IPR041588">
    <property type="entry name" value="Integrase_H2C2"/>
</dbReference>
<dbReference type="PROSITE" id="PS50878">
    <property type="entry name" value="RT_POL"/>
    <property type="match status" value="1"/>
</dbReference>
<reference evidence="4 5" key="1">
    <citation type="journal article" date="2017" name="Genome Biol. Evol.">
        <title>Phytophthora megakarya and P. palmivora, closely related causal agents of cacao black pod rot, underwent increases in genome sizes and gene numbers by different mechanisms.</title>
        <authorList>
            <person name="Ali S.S."/>
            <person name="Shao J."/>
            <person name="Lary D.J."/>
            <person name="Kronmiller B."/>
            <person name="Shen D."/>
            <person name="Strem M.D."/>
            <person name="Amoako-Attah I."/>
            <person name="Akrofi A.Y."/>
            <person name="Begoude B.A."/>
            <person name="Ten Hoopen G.M."/>
            <person name="Coulibaly K."/>
            <person name="Kebe B.I."/>
            <person name="Melnick R.L."/>
            <person name="Guiltinan M.J."/>
            <person name="Tyler B.M."/>
            <person name="Meinhardt L.W."/>
            <person name="Bailey B.A."/>
        </authorList>
    </citation>
    <scope>NUCLEOTIDE SEQUENCE [LARGE SCALE GENOMIC DNA]</scope>
    <source>
        <strain evidence="5">sbr112.9</strain>
    </source>
</reference>
<dbReference type="PANTHER" id="PTHR37984">
    <property type="entry name" value="PROTEIN CBG26694"/>
    <property type="match status" value="1"/>
</dbReference>
<dbReference type="OrthoDB" id="112176at2759"/>
<dbReference type="GO" id="GO:0003676">
    <property type="term" value="F:nucleic acid binding"/>
    <property type="evidence" value="ECO:0007669"/>
    <property type="project" value="InterPro"/>
</dbReference>
<gene>
    <name evidence="4" type="ORF">PHPALM_7253</name>
</gene>